<dbReference type="RefSeq" id="WP_064986397.1">
    <property type="nucleotide sequence ID" value="NZ_LZLC01000255.1"/>
</dbReference>
<proteinExistence type="predicted"/>
<sequence length="385" mass="43424">MSKRLVVCCDGTWNTPDQHSRGAPSPTNVTKLALAIAPCDPTGREQRMFYHRGVGTSRYERVRGGAFGLGLARDVRDTYRFLVENYDPGDELFFFGFSRGAFTARSTAGFVRNCGILRREYADKIGEAYSFYRGRSSTGHPRGIEATLFRSSYSHEPDIHFIGVWDTVGALGIPLNGLRLVNLFNRRFQFHDTALSTRVHGAFQALAIDEKRGPFRPAVWQQAPDAPETQRVEQVWFAGVHCDIGGGYNPPGLSDITLPWMVRRAREYGLHFEPDAFSYREYAYAPPPDPTATMADRTSVHPDPMQLPENSRTLFYRLVPAYTRPIGATDWDRESIASTAVELHDAKLHYYEPKNLVAYIGGPHNTEKIEVQTGWRPPIEPPKRP</sequence>
<evidence type="ECO:0000259" key="1">
    <source>
        <dbReference type="Pfam" id="PF09994"/>
    </source>
</evidence>
<evidence type="ECO:0000313" key="3">
    <source>
        <dbReference type="Proteomes" id="UP000093898"/>
    </source>
</evidence>
<dbReference type="OrthoDB" id="4378831at2"/>
<dbReference type="SUPFAM" id="SSF53474">
    <property type="entry name" value="alpha/beta-Hydrolases"/>
    <property type="match status" value="1"/>
</dbReference>
<dbReference type="Pfam" id="PF09994">
    <property type="entry name" value="T6SS_Tle1-like_cat"/>
    <property type="match status" value="1"/>
</dbReference>
<dbReference type="PANTHER" id="PTHR33840">
    <property type="match status" value="1"/>
</dbReference>
<feature type="domain" description="T6SS Phospholipase effector Tle1-like catalytic" evidence="1">
    <location>
        <begin position="3"/>
        <end position="263"/>
    </location>
</feature>
<gene>
    <name evidence="2" type="ORF">A5630_08530</name>
</gene>
<accession>A0A1A3GKL1</accession>
<name>A0A1A3GKL1_MYCMU</name>
<dbReference type="Proteomes" id="UP000093898">
    <property type="component" value="Unassembled WGS sequence"/>
</dbReference>
<dbReference type="InterPro" id="IPR018712">
    <property type="entry name" value="Tle1-like_cat"/>
</dbReference>
<organism evidence="2 3">
    <name type="scientific">Mycolicibacterium mucogenicum</name>
    <name type="common">Mycobacterium mucogenicum</name>
    <dbReference type="NCBI Taxonomy" id="56689"/>
    <lineage>
        <taxon>Bacteria</taxon>
        <taxon>Bacillati</taxon>
        <taxon>Actinomycetota</taxon>
        <taxon>Actinomycetes</taxon>
        <taxon>Mycobacteriales</taxon>
        <taxon>Mycobacteriaceae</taxon>
        <taxon>Mycolicibacterium</taxon>
    </lineage>
</organism>
<dbReference type="AlphaFoldDB" id="A0A1A3GKL1"/>
<evidence type="ECO:0000313" key="2">
    <source>
        <dbReference type="EMBL" id="OBJ35951.1"/>
    </source>
</evidence>
<reference evidence="2 3" key="1">
    <citation type="submission" date="2016-06" db="EMBL/GenBank/DDBJ databases">
        <authorList>
            <person name="Kjaerup R.B."/>
            <person name="Dalgaard T.S."/>
            <person name="Juul-Madsen H.R."/>
        </authorList>
    </citation>
    <scope>NUCLEOTIDE SEQUENCE [LARGE SCALE GENOMIC DNA]</scope>
    <source>
        <strain evidence="2 3">1127319.6</strain>
    </source>
</reference>
<dbReference type="EMBL" id="LZLC01000255">
    <property type="protein sequence ID" value="OBJ35951.1"/>
    <property type="molecule type" value="Genomic_DNA"/>
</dbReference>
<dbReference type="InterPro" id="IPR029058">
    <property type="entry name" value="AB_hydrolase_fold"/>
</dbReference>
<dbReference type="PANTHER" id="PTHR33840:SF1">
    <property type="entry name" value="TLE1 PHOSPHOLIPASE DOMAIN-CONTAINING PROTEIN"/>
    <property type="match status" value="1"/>
</dbReference>
<protein>
    <recommendedName>
        <fullName evidence="1">T6SS Phospholipase effector Tle1-like catalytic domain-containing protein</fullName>
    </recommendedName>
</protein>
<comment type="caution">
    <text evidence="2">The sequence shown here is derived from an EMBL/GenBank/DDBJ whole genome shotgun (WGS) entry which is preliminary data.</text>
</comment>